<protein>
    <submittedName>
        <fullName evidence="8">Putative sugar efflux transporter</fullName>
    </submittedName>
</protein>
<feature type="transmembrane region" description="Helical" evidence="6">
    <location>
        <begin position="52"/>
        <end position="76"/>
    </location>
</feature>
<gene>
    <name evidence="8" type="ORF">AtDm6_1491</name>
</gene>
<feature type="domain" description="Major facilitator superfamily (MFS) profile" evidence="7">
    <location>
        <begin position="18"/>
        <end position="388"/>
    </location>
</feature>
<name>A0A094YTA1_9PROT</name>
<keyword evidence="2" id="KW-1003">Cell membrane</keyword>
<feature type="transmembrane region" description="Helical" evidence="6">
    <location>
        <begin position="247"/>
        <end position="266"/>
    </location>
</feature>
<evidence type="ECO:0000259" key="7">
    <source>
        <dbReference type="PROSITE" id="PS50850"/>
    </source>
</evidence>
<evidence type="ECO:0000313" key="8">
    <source>
        <dbReference type="EMBL" id="KGB23859.1"/>
    </source>
</evidence>
<evidence type="ECO:0000256" key="4">
    <source>
        <dbReference type="ARBA" id="ARBA00022989"/>
    </source>
</evidence>
<evidence type="ECO:0000256" key="5">
    <source>
        <dbReference type="ARBA" id="ARBA00023136"/>
    </source>
</evidence>
<dbReference type="PANTHER" id="PTHR43124:SF4">
    <property type="entry name" value="SUGAR EFFLUX TRANSPORTER"/>
    <property type="match status" value="1"/>
</dbReference>
<keyword evidence="4 6" id="KW-1133">Transmembrane helix</keyword>
<feature type="transmembrane region" description="Helical" evidence="6">
    <location>
        <begin position="109"/>
        <end position="131"/>
    </location>
</feature>
<dbReference type="InterPro" id="IPR020846">
    <property type="entry name" value="MFS_dom"/>
</dbReference>
<dbReference type="SUPFAM" id="SSF103473">
    <property type="entry name" value="MFS general substrate transporter"/>
    <property type="match status" value="1"/>
</dbReference>
<evidence type="ECO:0000256" key="2">
    <source>
        <dbReference type="ARBA" id="ARBA00022475"/>
    </source>
</evidence>
<feature type="transmembrane region" description="Helical" evidence="6">
    <location>
        <begin position="12"/>
        <end position="32"/>
    </location>
</feature>
<dbReference type="PANTHER" id="PTHR43124">
    <property type="entry name" value="PURINE EFFLUX PUMP PBUE"/>
    <property type="match status" value="1"/>
</dbReference>
<dbReference type="InterPro" id="IPR011701">
    <property type="entry name" value="MFS"/>
</dbReference>
<feature type="transmembrane region" description="Helical" evidence="6">
    <location>
        <begin position="212"/>
        <end position="235"/>
    </location>
</feature>
<comment type="caution">
    <text evidence="8">The sequence shown here is derived from an EMBL/GenBank/DDBJ whole genome shotgun (WGS) entry which is preliminary data.</text>
</comment>
<evidence type="ECO:0000313" key="9">
    <source>
        <dbReference type="Proteomes" id="UP000029448"/>
    </source>
</evidence>
<reference evidence="8 9" key="1">
    <citation type="submission" date="2014-06" db="EMBL/GenBank/DDBJ databases">
        <title>Functional and comparative genomic analyses of the Drosophila gut microbiota identify candidate symbiosis factors.</title>
        <authorList>
            <person name="Newell P.D."/>
            <person name="Chaston J.M."/>
            <person name="Douglas A.E."/>
        </authorList>
    </citation>
    <scope>NUCLEOTIDE SEQUENCE [LARGE SCALE GENOMIC DNA]</scope>
    <source>
        <strain evidence="8 9">DmCS_006</strain>
    </source>
</reference>
<feature type="transmembrane region" description="Helical" evidence="6">
    <location>
        <begin position="83"/>
        <end position="103"/>
    </location>
</feature>
<sequence length="392" mass="40713">MPDGWCKKPEVCSVMMARLIVLSLGAFVWQVTEILPIGLLTDIAHGLNVSEAQVGMLVTGYAWLVALTAIPLTILTSGMDRRFLVALLLALVGAVNLLSAMAPSYTLMALLRIVLALGHGVFWSIISGLAVRLAPELPIARATAIAFTGVAVAFAGGIPLASAIGHWVGWRAAFSLSGVLGVVVLAAALVLLPPLPSAKRHIDIRHLIRQPVLRYIALLTACAVTAHFTAYTYVVPLLQTLAHAPSAQIPLMLLVFGGTGILGNWVGGRLPFSAGRTVGFSLIGLVASFGLLVLSAQFNAVAWVDLTLWGMVSALMNLGLQSYALELAPSQHEAASSFCVTGFNAGIGTGALVGGMVLSGGGAIAVMVCGAVLACVAWVVLQKKPQRQAASS</sequence>
<dbReference type="GO" id="GO:0005886">
    <property type="term" value="C:plasma membrane"/>
    <property type="evidence" value="ECO:0007669"/>
    <property type="project" value="UniProtKB-SubCell"/>
</dbReference>
<dbReference type="Gene3D" id="1.20.1250.20">
    <property type="entry name" value="MFS general substrate transporter like domains"/>
    <property type="match status" value="1"/>
</dbReference>
<dbReference type="InterPro" id="IPR036259">
    <property type="entry name" value="MFS_trans_sf"/>
</dbReference>
<evidence type="ECO:0000256" key="1">
    <source>
        <dbReference type="ARBA" id="ARBA00004651"/>
    </source>
</evidence>
<keyword evidence="5 6" id="KW-0472">Membrane</keyword>
<dbReference type="PATRIC" id="fig|104102.7.peg.1475"/>
<organism evidence="8 9">
    <name type="scientific">Acetobacter tropicalis</name>
    <dbReference type="NCBI Taxonomy" id="104102"/>
    <lineage>
        <taxon>Bacteria</taxon>
        <taxon>Pseudomonadati</taxon>
        <taxon>Pseudomonadota</taxon>
        <taxon>Alphaproteobacteria</taxon>
        <taxon>Acetobacterales</taxon>
        <taxon>Acetobacteraceae</taxon>
        <taxon>Acetobacter</taxon>
    </lineage>
</organism>
<dbReference type="PROSITE" id="PS50850">
    <property type="entry name" value="MFS"/>
    <property type="match status" value="1"/>
</dbReference>
<feature type="transmembrane region" description="Helical" evidence="6">
    <location>
        <begin position="363"/>
        <end position="381"/>
    </location>
</feature>
<dbReference type="InterPro" id="IPR050189">
    <property type="entry name" value="MFS_Efflux_Transporters"/>
</dbReference>
<dbReference type="GO" id="GO:0022857">
    <property type="term" value="F:transmembrane transporter activity"/>
    <property type="evidence" value="ECO:0007669"/>
    <property type="project" value="InterPro"/>
</dbReference>
<comment type="subcellular location">
    <subcellularLocation>
        <location evidence="1">Cell membrane</location>
        <topology evidence="1">Multi-pass membrane protein</topology>
    </subcellularLocation>
</comment>
<dbReference type="EMBL" id="JOKM01000054">
    <property type="protein sequence ID" value="KGB23859.1"/>
    <property type="molecule type" value="Genomic_DNA"/>
</dbReference>
<accession>A0A094YTA1</accession>
<dbReference type="AlphaFoldDB" id="A0A094YTA1"/>
<proteinExistence type="predicted"/>
<evidence type="ECO:0000256" key="3">
    <source>
        <dbReference type="ARBA" id="ARBA00022692"/>
    </source>
</evidence>
<evidence type="ECO:0000256" key="6">
    <source>
        <dbReference type="SAM" id="Phobius"/>
    </source>
</evidence>
<dbReference type="Proteomes" id="UP000029448">
    <property type="component" value="Unassembled WGS sequence"/>
</dbReference>
<dbReference type="Pfam" id="PF07690">
    <property type="entry name" value="MFS_1"/>
    <property type="match status" value="1"/>
</dbReference>
<feature type="transmembrane region" description="Helical" evidence="6">
    <location>
        <begin position="170"/>
        <end position="192"/>
    </location>
</feature>
<feature type="transmembrane region" description="Helical" evidence="6">
    <location>
        <begin position="143"/>
        <end position="164"/>
    </location>
</feature>
<feature type="transmembrane region" description="Helical" evidence="6">
    <location>
        <begin position="278"/>
        <end position="300"/>
    </location>
</feature>
<keyword evidence="3 6" id="KW-0812">Transmembrane</keyword>
<keyword evidence="9" id="KW-1185">Reference proteome</keyword>
<dbReference type="CDD" id="cd17324">
    <property type="entry name" value="MFS_NepI_like"/>
    <property type="match status" value="1"/>
</dbReference>